<dbReference type="EMBL" id="CP024309">
    <property type="protein sequence ID" value="AUX79074.1"/>
    <property type="molecule type" value="Genomic_DNA"/>
</dbReference>
<proteinExistence type="predicted"/>
<dbReference type="InterPro" id="IPR029055">
    <property type="entry name" value="Ntn_hydrolases_N"/>
</dbReference>
<accession>A0A2L0HCA5</accession>
<dbReference type="RefSeq" id="WP_037390207.1">
    <property type="nucleotide sequence ID" value="NZ_CP024309.1"/>
</dbReference>
<name>A0A2L0HCA5_RHIFR</name>
<dbReference type="AlphaFoldDB" id="A0A2L0HCA5"/>
<dbReference type="Gene3D" id="3.60.20.10">
    <property type="entry name" value="Glutamine Phosphoribosylpyrophosphate, subunit 1, domain 1"/>
    <property type="match status" value="1"/>
</dbReference>
<evidence type="ECO:0000313" key="2">
    <source>
        <dbReference type="Proteomes" id="UP000239340"/>
    </source>
</evidence>
<sequence>MTCIVGLTNNGSVHIGGDSAGVGGQSLTIRADRKVFRKQDFIFGFTSSFRLGQLLAHSFDPPERHAKTDVYAFMVTEFVNALRRCLQDGGFAQKHNEAESGGTFLVGYHGRLFKIHTDYQVGEAADGFDACGCGQQIALGALFASADSPPHERLAIALNAAERFSTGVRGPFHFETLEAVE</sequence>
<gene>
    <name evidence="1" type="ORF">NXT3_PB00420</name>
</gene>
<geneLocation type="plasmid" evidence="2">
    <name>psfrenxt3b</name>
</geneLocation>
<dbReference type="Proteomes" id="UP000239340">
    <property type="component" value="Plasmid pSfreNXT3b"/>
</dbReference>
<keyword evidence="1" id="KW-0614">Plasmid</keyword>
<dbReference type="SUPFAM" id="SSF56235">
    <property type="entry name" value="N-terminal nucleophile aminohydrolases (Ntn hydrolases)"/>
    <property type="match status" value="1"/>
</dbReference>
<evidence type="ECO:0000313" key="1">
    <source>
        <dbReference type="EMBL" id="AUX79074.1"/>
    </source>
</evidence>
<reference evidence="1 2" key="1">
    <citation type="submission" date="2017-10" db="EMBL/GenBank/DDBJ databases">
        <title>Analysis of the genome sequences of Rhizobium populations associated to common bean (phaseolus vulgaris).</title>
        <authorList>
            <person name="Bustos P."/>
            <person name="Santamaria R.I."/>
            <person name="Miranda-Sanchez F."/>
            <person name="Perez-Carrascal O."/>
            <person name="Juarez S."/>
            <person name="Lozano L."/>
            <person name="Martinez-Flores I."/>
            <person name="Vinuesa P."/>
            <person name="Martinez-Romero E."/>
            <person name="Cevallos M.A."/>
            <person name="Romero D."/>
            <person name="Davila G."/>
            <person name="Gonzalez V."/>
        </authorList>
    </citation>
    <scope>NUCLEOTIDE SEQUENCE [LARGE SCALE GENOMIC DNA]</scope>
    <source>
        <strain evidence="1 2">NXT3</strain>
        <plasmid evidence="2">Plasmid psfrenxt3b</plasmid>
    </source>
</reference>
<protein>
    <submittedName>
        <fullName evidence="1">Uncharacterized protein</fullName>
    </submittedName>
</protein>
<organism evidence="1 2">
    <name type="scientific">Rhizobium fredii</name>
    <name type="common">Sinorhizobium fredii</name>
    <dbReference type="NCBI Taxonomy" id="380"/>
    <lineage>
        <taxon>Bacteria</taxon>
        <taxon>Pseudomonadati</taxon>
        <taxon>Pseudomonadota</taxon>
        <taxon>Alphaproteobacteria</taxon>
        <taxon>Hyphomicrobiales</taxon>
        <taxon>Rhizobiaceae</taxon>
        <taxon>Sinorhizobium/Ensifer group</taxon>
        <taxon>Sinorhizobium</taxon>
    </lineage>
</organism>